<dbReference type="SUPFAM" id="SSF103481">
    <property type="entry name" value="Multidrug resistance efflux transporter EmrE"/>
    <property type="match status" value="2"/>
</dbReference>
<dbReference type="GO" id="GO:0016020">
    <property type="term" value="C:membrane"/>
    <property type="evidence" value="ECO:0007669"/>
    <property type="project" value="UniProtKB-SubCell"/>
</dbReference>
<feature type="transmembrane region" description="Helical" evidence="5">
    <location>
        <begin position="32"/>
        <end position="55"/>
    </location>
</feature>
<evidence type="ECO:0000256" key="4">
    <source>
        <dbReference type="ARBA" id="ARBA00023136"/>
    </source>
</evidence>
<feature type="transmembrane region" description="Helical" evidence="5">
    <location>
        <begin position="263"/>
        <end position="284"/>
    </location>
</feature>
<feature type="transmembrane region" description="Helical" evidence="5">
    <location>
        <begin position="210"/>
        <end position="232"/>
    </location>
</feature>
<accession>A0A7D5ZH15</accession>
<keyword evidence="2 5" id="KW-0812">Transmembrane</keyword>
<feature type="domain" description="EamA" evidence="6">
    <location>
        <begin position="10"/>
        <end position="136"/>
    </location>
</feature>
<dbReference type="InterPro" id="IPR037185">
    <property type="entry name" value="EmrE-like"/>
</dbReference>
<sequence>MTSRIAPAYLLLIAVWSTTALGIKWGVTGLPFTLALLTRFGLAAALAVILLRWRGHRLHKDWAHRRAYLIAGIATAFSMLCSFWAAQFISSGLIAVLYGLAPLATGLFAARWLAMPLRGIEWLAIGVSLLGLFVIFGQNLNLSPGGLPGMLALLAGMALQSAAAVLLKRYASTQSAMNVNTGALCVAAFLTALFWLMSGAPMPQQLPLRALAALVYLASIGSVLAFSLYYWLIRECRPLSVALISLITPATSLWLGHWLNHEVLAATELWGTGLIMLGLVIHSLKPRL</sequence>
<feature type="transmembrane region" description="Helical" evidence="5">
    <location>
        <begin position="67"/>
        <end position="86"/>
    </location>
</feature>
<evidence type="ECO:0000256" key="2">
    <source>
        <dbReference type="ARBA" id="ARBA00022692"/>
    </source>
</evidence>
<feature type="transmembrane region" description="Helical" evidence="5">
    <location>
        <begin position="92"/>
        <end position="110"/>
    </location>
</feature>
<keyword evidence="3 5" id="KW-1133">Transmembrane helix</keyword>
<dbReference type="EMBL" id="CP058952">
    <property type="protein sequence ID" value="QLI81769.1"/>
    <property type="molecule type" value="Genomic_DNA"/>
</dbReference>
<dbReference type="InterPro" id="IPR050638">
    <property type="entry name" value="AA-Vitamin_Transporters"/>
</dbReference>
<dbReference type="PANTHER" id="PTHR32322">
    <property type="entry name" value="INNER MEMBRANE TRANSPORTER"/>
    <property type="match status" value="1"/>
</dbReference>
<keyword evidence="8" id="KW-1185">Reference proteome</keyword>
<dbReference type="PANTHER" id="PTHR32322:SF14">
    <property type="entry name" value="PROTEIN PAGO"/>
    <property type="match status" value="1"/>
</dbReference>
<feature type="transmembrane region" description="Helical" evidence="5">
    <location>
        <begin position="239"/>
        <end position="257"/>
    </location>
</feature>
<reference evidence="7 8" key="1">
    <citation type="journal article" date="2016" name="Int. J. Syst. Evol. Microbiol.">
        <title>Chitinibacter fontanus sp. nov., isolated from a spring.</title>
        <authorList>
            <person name="Sheu S.Y."/>
            <person name="Li Y.S."/>
            <person name="Young C.C."/>
            <person name="Chen W.M."/>
        </authorList>
    </citation>
    <scope>NUCLEOTIDE SEQUENCE [LARGE SCALE GENOMIC DNA]</scope>
    <source>
        <strain evidence="7 8">STM-7</strain>
    </source>
</reference>
<name>A0A7D5ZH15_9NEIS</name>
<evidence type="ECO:0000259" key="6">
    <source>
        <dbReference type="Pfam" id="PF00892"/>
    </source>
</evidence>
<keyword evidence="4 5" id="KW-0472">Membrane</keyword>
<dbReference type="InterPro" id="IPR000620">
    <property type="entry name" value="EamA_dom"/>
</dbReference>
<evidence type="ECO:0000256" key="5">
    <source>
        <dbReference type="SAM" id="Phobius"/>
    </source>
</evidence>
<gene>
    <name evidence="7" type="ORF">HZU75_09610</name>
</gene>
<feature type="transmembrane region" description="Helical" evidence="5">
    <location>
        <begin position="146"/>
        <end position="167"/>
    </location>
</feature>
<evidence type="ECO:0000313" key="8">
    <source>
        <dbReference type="Proteomes" id="UP000510822"/>
    </source>
</evidence>
<protein>
    <submittedName>
        <fullName evidence="7">EamA family transporter</fullName>
    </submittedName>
</protein>
<feature type="domain" description="EamA" evidence="6">
    <location>
        <begin position="148"/>
        <end position="281"/>
    </location>
</feature>
<dbReference type="Pfam" id="PF00892">
    <property type="entry name" value="EamA"/>
    <property type="match status" value="2"/>
</dbReference>
<feature type="transmembrane region" description="Helical" evidence="5">
    <location>
        <begin position="179"/>
        <end position="198"/>
    </location>
</feature>
<dbReference type="AlphaFoldDB" id="A0A7D5ZH15"/>
<evidence type="ECO:0000256" key="3">
    <source>
        <dbReference type="ARBA" id="ARBA00022989"/>
    </source>
</evidence>
<proteinExistence type="predicted"/>
<dbReference type="Proteomes" id="UP000510822">
    <property type="component" value="Chromosome"/>
</dbReference>
<dbReference type="KEGG" id="cfon:HZU75_09610"/>
<comment type="subcellular location">
    <subcellularLocation>
        <location evidence="1">Membrane</location>
        <topology evidence="1">Multi-pass membrane protein</topology>
    </subcellularLocation>
</comment>
<evidence type="ECO:0000256" key="1">
    <source>
        <dbReference type="ARBA" id="ARBA00004141"/>
    </source>
</evidence>
<evidence type="ECO:0000313" key="7">
    <source>
        <dbReference type="EMBL" id="QLI81769.1"/>
    </source>
</evidence>
<dbReference type="RefSeq" id="WP_180305877.1">
    <property type="nucleotide sequence ID" value="NZ_CP058952.1"/>
</dbReference>
<feature type="transmembrane region" description="Helical" evidence="5">
    <location>
        <begin position="122"/>
        <end position="140"/>
    </location>
</feature>
<organism evidence="7 8">
    <name type="scientific">Chitinibacter fontanus</name>
    <dbReference type="NCBI Taxonomy" id="1737446"/>
    <lineage>
        <taxon>Bacteria</taxon>
        <taxon>Pseudomonadati</taxon>
        <taxon>Pseudomonadota</taxon>
        <taxon>Betaproteobacteria</taxon>
        <taxon>Neisseriales</taxon>
        <taxon>Chitinibacteraceae</taxon>
        <taxon>Chitinibacter</taxon>
    </lineage>
</organism>